<dbReference type="InterPro" id="IPR015069">
    <property type="entry name" value="2H-PEstase_DUF1868"/>
</dbReference>
<evidence type="ECO:0000259" key="1">
    <source>
        <dbReference type="Pfam" id="PF08975"/>
    </source>
</evidence>
<proteinExistence type="predicted"/>
<dbReference type="Proteomes" id="UP001140502">
    <property type="component" value="Unassembled WGS sequence"/>
</dbReference>
<organism evidence="2 3">
    <name type="scientific">Fusarium piperis</name>
    <dbReference type="NCBI Taxonomy" id="1435070"/>
    <lineage>
        <taxon>Eukaryota</taxon>
        <taxon>Fungi</taxon>
        <taxon>Dikarya</taxon>
        <taxon>Ascomycota</taxon>
        <taxon>Pezizomycotina</taxon>
        <taxon>Sordariomycetes</taxon>
        <taxon>Hypocreomycetidae</taxon>
        <taxon>Hypocreales</taxon>
        <taxon>Nectriaceae</taxon>
        <taxon>Fusarium</taxon>
        <taxon>Fusarium solani species complex</taxon>
    </lineage>
</organism>
<dbReference type="Gene3D" id="3.90.1140.10">
    <property type="entry name" value="Cyclic phosphodiesterase"/>
    <property type="match status" value="1"/>
</dbReference>
<accession>A0A9W9BSP1</accession>
<dbReference type="InterPro" id="IPR009097">
    <property type="entry name" value="Cyclic_Pdiesterase"/>
</dbReference>
<dbReference type="Pfam" id="PF08975">
    <property type="entry name" value="2H-phosphodiest"/>
    <property type="match status" value="1"/>
</dbReference>
<comment type="caution">
    <text evidence="2">The sequence shown here is derived from an EMBL/GenBank/DDBJ whole genome shotgun (WGS) entry which is preliminary data.</text>
</comment>
<feature type="domain" description="DUF1868" evidence="1">
    <location>
        <begin position="26"/>
        <end position="122"/>
    </location>
</feature>
<protein>
    <recommendedName>
        <fullName evidence="1">DUF1868 domain-containing protein</fullName>
    </recommendedName>
</protein>
<keyword evidence="3" id="KW-1185">Reference proteome</keyword>
<dbReference type="AlphaFoldDB" id="A0A9W9BSP1"/>
<evidence type="ECO:0000313" key="3">
    <source>
        <dbReference type="Proteomes" id="UP001140502"/>
    </source>
</evidence>
<reference evidence="2" key="1">
    <citation type="submission" date="2022-10" db="EMBL/GenBank/DDBJ databases">
        <title>Tapping the CABI collections for fungal endophytes: first genome assemblies for Collariella, Neodidymelliopsis, Ascochyta clinopodiicola, Didymella pomorum, Didymosphaeria variabile, Neocosmospora piperis and Neocucurbitaria cava.</title>
        <authorList>
            <person name="Hill R."/>
        </authorList>
    </citation>
    <scope>NUCLEOTIDE SEQUENCE</scope>
    <source>
        <strain evidence="2">IMI 366586</strain>
    </source>
</reference>
<dbReference type="EMBL" id="JAPEUR010000020">
    <property type="protein sequence ID" value="KAJ4327736.1"/>
    <property type="molecule type" value="Genomic_DNA"/>
</dbReference>
<sequence length="250" mass="28291">MTIHSAPTSEAYPSERPPYPIGVPSKFNLEGDAQIYRGNTTVCHIPPSSPIIPGLHAVFKTFESHPTLAKYVRLLPPDSWHMTVFDGVREDECEPGMWPPGLLKQPLEEATADFSQRLRKFGRQLEAEGLAPPYKMKVRCFEIPAPVGIGLLVEGATPEEEKRMRRLRDRLSDVLGFRAPNHEIYQFHVTIAYLLHHVDGADQVELRSVLNKLLSEFDPEFELGRVEFCTFDTMLAFPRVFYLGDEEGGN</sequence>
<evidence type="ECO:0000313" key="2">
    <source>
        <dbReference type="EMBL" id="KAJ4327736.1"/>
    </source>
</evidence>
<dbReference type="SUPFAM" id="SSF55144">
    <property type="entry name" value="LigT-like"/>
    <property type="match status" value="1"/>
</dbReference>
<gene>
    <name evidence="2" type="ORF">N0V84_001845</name>
</gene>
<name>A0A9W9BSP1_9HYPO</name>
<dbReference type="OrthoDB" id="2877829at2759"/>